<proteinExistence type="predicted"/>
<feature type="signal peptide" evidence="1">
    <location>
        <begin position="1"/>
        <end position="29"/>
    </location>
</feature>
<protein>
    <recommendedName>
        <fullName evidence="2">Copper amine oxidase-like N-terminal domain-containing protein</fullName>
    </recommendedName>
</protein>
<keyword evidence="4" id="KW-1185">Reference proteome</keyword>
<dbReference type="SUPFAM" id="SSF54427">
    <property type="entry name" value="NTF2-like"/>
    <property type="match status" value="2"/>
</dbReference>
<name>A0A3G3K3F3_9BACL</name>
<keyword evidence="1" id="KW-0732">Signal</keyword>
<accession>A0A3G3K3F3</accession>
<feature type="chain" id="PRO_5018276833" description="Copper amine oxidase-like N-terminal domain-containing protein" evidence="1">
    <location>
        <begin position="30"/>
        <end position="402"/>
    </location>
</feature>
<dbReference type="Pfam" id="PF07833">
    <property type="entry name" value="Cu_amine_oxidN1"/>
    <property type="match status" value="1"/>
</dbReference>
<evidence type="ECO:0000256" key="1">
    <source>
        <dbReference type="SAM" id="SignalP"/>
    </source>
</evidence>
<sequence length="402" mass="43342">MGVTSLKRWLTVVLSALIVCSAAAGTASAAANAPAVRVTLEGKALSFQAPPTIIGGKTFVEFRSLFKALGYTVDYVASSKTIKAQSNARKIEMKVGGTTALVNGAKEQVNGDLKLIGGRTMVGVRFIATLSGKTVAWNAQSRIVVITTPVSASVERAALFGVLDKLNKAEADGDASAYMSQFLPNAQMRADIEAGIREQFSQVQIRTTYVSRKIPTLTQTEAVVATTEEIRKAGGAIFFPDRRDRYEYHLRKDASGTWKVDYIAQVSSDWLDVNGMWSQEVQAPDEDKQAVAALLNAQLQAINDKDFDAYAATYVPSAPGAAEELADLKDLQASYRMSAKVERTAIVEYSGDQALLLASMLLDVTQDGETRSGRSLILIPVTKKDGKWLFAGTGDILLNEKL</sequence>
<organism evidence="3 4">
    <name type="scientific">Cohnella candidum</name>
    <dbReference type="NCBI Taxonomy" id="2674991"/>
    <lineage>
        <taxon>Bacteria</taxon>
        <taxon>Bacillati</taxon>
        <taxon>Bacillota</taxon>
        <taxon>Bacilli</taxon>
        <taxon>Bacillales</taxon>
        <taxon>Paenibacillaceae</taxon>
        <taxon>Cohnella</taxon>
    </lineage>
</organism>
<evidence type="ECO:0000313" key="3">
    <source>
        <dbReference type="EMBL" id="AYQ75085.1"/>
    </source>
</evidence>
<gene>
    <name evidence="3" type="ORF">EAV92_22535</name>
</gene>
<dbReference type="InterPro" id="IPR012854">
    <property type="entry name" value="Cu_amine_oxidase-like_N"/>
</dbReference>
<evidence type="ECO:0000313" key="4">
    <source>
        <dbReference type="Proteomes" id="UP000269097"/>
    </source>
</evidence>
<dbReference type="InterPro" id="IPR036582">
    <property type="entry name" value="Mao_N_sf"/>
</dbReference>
<dbReference type="Gene3D" id="3.30.457.10">
    <property type="entry name" value="Copper amine oxidase-like, N-terminal domain"/>
    <property type="match status" value="1"/>
</dbReference>
<feature type="domain" description="Copper amine oxidase-like N-terminal" evidence="2">
    <location>
        <begin position="40"/>
        <end position="146"/>
    </location>
</feature>
<dbReference type="InterPro" id="IPR032710">
    <property type="entry name" value="NTF2-like_dom_sf"/>
</dbReference>
<dbReference type="Gene3D" id="3.10.450.50">
    <property type="match status" value="2"/>
</dbReference>
<evidence type="ECO:0000259" key="2">
    <source>
        <dbReference type="Pfam" id="PF07833"/>
    </source>
</evidence>
<dbReference type="KEGG" id="coh:EAV92_22535"/>
<reference evidence="3 4" key="1">
    <citation type="submission" date="2018-10" db="EMBL/GenBank/DDBJ databases">
        <title>Genome Sequence of Cohnella sp.</title>
        <authorList>
            <person name="Srinivasan S."/>
            <person name="Kim M.K."/>
        </authorList>
    </citation>
    <scope>NUCLEOTIDE SEQUENCE [LARGE SCALE GENOMIC DNA]</scope>
    <source>
        <strain evidence="3 4">18JY8-7</strain>
    </source>
</reference>
<dbReference type="SUPFAM" id="SSF55383">
    <property type="entry name" value="Copper amine oxidase, domain N"/>
    <property type="match status" value="1"/>
</dbReference>
<dbReference type="AlphaFoldDB" id="A0A3G3K3F3"/>
<dbReference type="Proteomes" id="UP000269097">
    <property type="component" value="Chromosome"/>
</dbReference>
<dbReference type="EMBL" id="CP033433">
    <property type="protein sequence ID" value="AYQ75085.1"/>
    <property type="molecule type" value="Genomic_DNA"/>
</dbReference>